<comment type="caution">
    <text evidence="6">The sequence shown here is derived from an EMBL/GenBank/DDBJ whole genome shotgun (WGS) entry which is preliminary data.</text>
</comment>
<accession>A0ABP9RWA6</accession>
<dbReference type="Proteomes" id="UP001501570">
    <property type="component" value="Unassembled WGS sequence"/>
</dbReference>
<comment type="subcellular location">
    <subcellularLocation>
        <location evidence="1">Cell envelope</location>
    </subcellularLocation>
</comment>
<dbReference type="RefSeq" id="WP_345630844.1">
    <property type="nucleotide sequence ID" value="NZ_BAABJQ010000009.1"/>
</dbReference>
<dbReference type="PROSITE" id="PS51257">
    <property type="entry name" value="PROKAR_LIPOPROTEIN"/>
    <property type="match status" value="1"/>
</dbReference>
<sequence length="363" mass="37318">MLRTRSRWVVGGTGAFLSALVVLSGCATAKTTSTSNPGPCKIAFLLPENTTPRYEADDHPLFLAAVKAQDPSCQVLYFNAANSADKQQQQAESALSQGAKVLVLDAADTNSAANIVSEAKAQGVKTIAYDRAAGGPLAYQIGFDNVTVGEQQANSLVTAMKAAGHPNGKIVMLNGAPDATGAFFKQGAHNVLDKSGYTIAAEFDTTGWSPTTATTEMTQAISRVGKDQIVGVYSANDTLAGAAITAMQQAGMSPLPPITGLDATNEGLQRILLGTQTMTVYKAIKSETNLAAKIAIQMVNGQSPQGTSTKKNSTGDTVQTQDLPPVAVTAANVKSTVVADGFISAKALCAGDVATACAKDGIS</sequence>
<feature type="chain" id="PRO_5045554923" evidence="4">
    <location>
        <begin position="30"/>
        <end position="363"/>
    </location>
</feature>
<evidence type="ECO:0000313" key="7">
    <source>
        <dbReference type="Proteomes" id="UP001501570"/>
    </source>
</evidence>
<keyword evidence="7" id="KW-1185">Reference proteome</keyword>
<feature type="signal peptide" evidence="4">
    <location>
        <begin position="1"/>
        <end position="29"/>
    </location>
</feature>
<dbReference type="PANTHER" id="PTHR30036:SF1">
    <property type="entry name" value="D-XYLOSE-BINDING PERIPLASMIC PROTEIN"/>
    <property type="match status" value="1"/>
</dbReference>
<organism evidence="6 7">
    <name type="scientific">Rugosimonospora acidiphila</name>
    <dbReference type="NCBI Taxonomy" id="556531"/>
    <lineage>
        <taxon>Bacteria</taxon>
        <taxon>Bacillati</taxon>
        <taxon>Actinomycetota</taxon>
        <taxon>Actinomycetes</taxon>
        <taxon>Micromonosporales</taxon>
        <taxon>Micromonosporaceae</taxon>
        <taxon>Rugosimonospora</taxon>
    </lineage>
</organism>
<dbReference type="Pfam" id="PF13407">
    <property type="entry name" value="Peripla_BP_4"/>
    <property type="match status" value="1"/>
</dbReference>
<name>A0ABP9RWA6_9ACTN</name>
<protein>
    <submittedName>
        <fullName evidence="6">Sugar ABC transporter substrate-binding protein</fullName>
    </submittedName>
</protein>
<dbReference type="Gene3D" id="3.40.50.2300">
    <property type="match status" value="2"/>
</dbReference>
<feature type="domain" description="Periplasmic binding protein" evidence="5">
    <location>
        <begin position="42"/>
        <end position="302"/>
    </location>
</feature>
<gene>
    <name evidence="6" type="ORF">GCM10023322_35200</name>
</gene>
<dbReference type="InterPro" id="IPR028082">
    <property type="entry name" value="Peripla_BP_I"/>
</dbReference>
<dbReference type="EMBL" id="BAABJQ010000009">
    <property type="protein sequence ID" value="GAA5187245.1"/>
    <property type="molecule type" value="Genomic_DNA"/>
</dbReference>
<evidence type="ECO:0000256" key="3">
    <source>
        <dbReference type="SAM" id="MobiDB-lite"/>
    </source>
</evidence>
<feature type="region of interest" description="Disordered" evidence="3">
    <location>
        <begin position="302"/>
        <end position="321"/>
    </location>
</feature>
<keyword evidence="2 4" id="KW-0732">Signal</keyword>
<evidence type="ECO:0000259" key="5">
    <source>
        <dbReference type="Pfam" id="PF13407"/>
    </source>
</evidence>
<dbReference type="SUPFAM" id="SSF53822">
    <property type="entry name" value="Periplasmic binding protein-like I"/>
    <property type="match status" value="1"/>
</dbReference>
<evidence type="ECO:0000256" key="4">
    <source>
        <dbReference type="SAM" id="SignalP"/>
    </source>
</evidence>
<proteinExistence type="predicted"/>
<evidence type="ECO:0000256" key="2">
    <source>
        <dbReference type="ARBA" id="ARBA00022729"/>
    </source>
</evidence>
<dbReference type="InterPro" id="IPR050555">
    <property type="entry name" value="Bact_Solute-Bind_Prot2"/>
</dbReference>
<reference evidence="7" key="1">
    <citation type="journal article" date="2019" name="Int. J. Syst. Evol. Microbiol.">
        <title>The Global Catalogue of Microorganisms (GCM) 10K type strain sequencing project: providing services to taxonomists for standard genome sequencing and annotation.</title>
        <authorList>
            <consortium name="The Broad Institute Genomics Platform"/>
            <consortium name="The Broad Institute Genome Sequencing Center for Infectious Disease"/>
            <person name="Wu L."/>
            <person name="Ma J."/>
        </authorList>
    </citation>
    <scope>NUCLEOTIDE SEQUENCE [LARGE SCALE GENOMIC DNA]</scope>
    <source>
        <strain evidence="7">JCM 18304</strain>
    </source>
</reference>
<dbReference type="PANTHER" id="PTHR30036">
    <property type="entry name" value="D-XYLOSE-BINDING PERIPLASMIC PROTEIN"/>
    <property type="match status" value="1"/>
</dbReference>
<evidence type="ECO:0000256" key="1">
    <source>
        <dbReference type="ARBA" id="ARBA00004196"/>
    </source>
</evidence>
<evidence type="ECO:0000313" key="6">
    <source>
        <dbReference type="EMBL" id="GAA5187245.1"/>
    </source>
</evidence>
<dbReference type="InterPro" id="IPR025997">
    <property type="entry name" value="SBP_2_dom"/>
</dbReference>